<protein>
    <submittedName>
        <fullName evidence="1">Uncharacterized protein</fullName>
    </submittedName>
</protein>
<evidence type="ECO:0000313" key="2">
    <source>
        <dbReference type="Proteomes" id="UP000518752"/>
    </source>
</evidence>
<dbReference type="Proteomes" id="UP000518752">
    <property type="component" value="Unassembled WGS sequence"/>
</dbReference>
<dbReference type="OrthoDB" id="3582307at2759"/>
<keyword evidence="2" id="KW-1185">Reference proteome</keyword>
<dbReference type="EMBL" id="JAACJN010000292">
    <property type="protein sequence ID" value="KAF5350832.1"/>
    <property type="molecule type" value="Genomic_DNA"/>
</dbReference>
<proteinExistence type="predicted"/>
<organism evidence="1 2">
    <name type="scientific">Collybiopsis confluens</name>
    <dbReference type="NCBI Taxonomy" id="2823264"/>
    <lineage>
        <taxon>Eukaryota</taxon>
        <taxon>Fungi</taxon>
        <taxon>Dikarya</taxon>
        <taxon>Basidiomycota</taxon>
        <taxon>Agaricomycotina</taxon>
        <taxon>Agaricomycetes</taxon>
        <taxon>Agaricomycetidae</taxon>
        <taxon>Agaricales</taxon>
        <taxon>Marasmiineae</taxon>
        <taxon>Omphalotaceae</taxon>
        <taxon>Collybiopsis</taxon>
    </lineage>
</organism>
<sequence length="137" mass="16066">MLGLERQSPPSWYKDRLREELQERMSAKTSLGKLSETSDVYFTVIRAHLDGFPVKKIPTFSVFRLAPVYMYMLAKFTLRWGFYRTAAVLCRAPHPVREVVNPSKDEKLGVVALRHHIDPEQFKRVGRRLRKIWPLLP</sequence>
<accession>A0A8H5FW24</accession>
<name>A0A8H5FW24_9AGAR</name>
<evidence type="ECO:0000313" key="1">
    <source>
        <dbReference type="EMBL" id="KAF5350832.1"/>
    </source>
</evidence>
<reference evidence="1 2" key="1">
    <citation type="journal article" date="2020" name="ISME J.">
        <title>Uncovering the hidden diversity of litter-decomposition mechanisms in mushroom-forming fungi.</title>
        <authorList>
            <person name="Floudas D."/>
            <person name="Bentzer J."/>
            <person name="Ahren D."/>
            <person name="Johansson T."/>
            <person name="Persson P."/>
            <person name="Tunlid A."/>
        </authorList>
    </citation>
    <scope>NUCLEOTIDE SEQUENCE [LARGE SCALE GENOMIC DNA]</scope>
    <source>
        <strain evidence="1 2">CBS 406.79</strain>
    </source>
</reference>
<dbReference type="AlphaFoldDB" id="A0A8H5FW24"/>
<gene>
    <name evidence="1" type="ORF">D9757_013533</name>
</gene>
<comment type="caution">
    <text evidence="1">The sequence shown here is derived from an EMBL/GenBank/DDBJ whole genome shotgun (WGS) entry which is preliminary data.</text>
</comment>